<dbReference type="FunFam" id="1.10.3730.10:FF:000001">
    <property type="entry name" value="Pyrroline-5-carboxylate reductase"/>
    <property type="match status" value="1"/>
</dbReference>
<evidence type="ECO:0000256" key="7">
    <source>
        <dbReference type="RuleBase" id="RU003903"/>
    </source>
</evidence>
<dbReference type="EC" id="1.5.1.2" evidence="4 5"/>
<name>A0A251X5U7_9GAMM</name>
<evidence type="ECO:0000256" key="2">
    <source>
        <dbReference type="ARBA" id="ARBA00022857"/>
    </source>
</evidence>
<dbReference type="InterPro" id="IPR008927">
    <property type="entry name" value="6-PGluconate_DH-like_C_sf"/>
</dbReference>
<feature type="domain" description="Pyrroline-5-carboxylate reductase dimerisation" evidence="9">
    <location>
        <begin position="165"/>
        <end position="267"/>
    </location>
</feature>
<dbReference type="InterPro" id="IPR053790">
    <property type="entry name" value="P5CR-like_CS"/>
</dbReference>
<comment type="subcellular location">
    <subcellularLocation>
        <location evidence="4">Cytoplasm</location>
    </subcellularLocation>
</comment>
<dbReference type="InterPro" id="IPR029036">
    <property type="entry name" value="P5CR_dimer"/>
</dbReference>
<keyword evidence="4" id="KW-0963">Cytoplasm</keyword>
<evidence type="ECO:0000313" key="10">
    <source>
        <dbReference type="EMBL" id="OUD12880.1"/>
    </source>
</evidence>
<dbReference type="PROSITE" id="PS00521">
    <property type="entry name" value="P5CR"/>
    <property type="match status" value="1"/>
</dbReference>
<feature type="binding site" evidence="6">
    <location>
        <begin position="66"/>
        <end position="69"/>
    </location>
    <ligand>
        <name>NADP(+)</name>
        <dbReference type="ChEBI" id="CHEBI:58349"/>
    </ligand>
</feature>
<accession>A0A251X5U7</accession>
<protein>
    <recommendedName>
        <fullName evidence="4 5">Pyrroline-5-carboxylate reductase</fullName>
        <shortName evidence="4">P5C reductase</shortName>
        <shortName evidence="4">P5CR</shortName>
        <ecNumber evidence="4 5">1.5.1.2</ecNumber>
    </recommendedName>
    <alternativeName>
        <fullName evidence="4">PCA reductase</fullName>
    </alternativeName>
</protein>
<keyword evidence="11" id="KW-1185">Reference proteome</keyword>
<dbReference type="InterPro" id="IPR000304">
    <property type="entry name" value="Pyrroline-COOH_reductase"/>
</dbReference>
<comment type="pathway">
    <text evidence="4 7">Amino-acid biosynthesis; L-proline biosynthesis; L-proline from L-glutamate 5-semialdehyde: step 1/1.</text>
</comment>
<keyword evidence="3 4" id="KW-0560">Oxidoreductase</keyword>
<evidence type="ECO:0000259" key="8">
    <source>
        <dbReference type="Pfam" id="PF03807"/>
    </source>
</evidence>
<dbReference type="EMBL" id="MSLT01000019">
    <property type="protein sequence ID" value="OUD12880.1"/>
    <property type="molecule type" value="Genomic_DNA"/>
</dbReference>
<dbReference type="Pfam" id="PF03807">
    <property type="entry name" value="F420_oxidored"/>
    <property type="match status" value="1"/>
</dbReference>
<evidence type="ECO:0000256" key="4">
    <source>
        <dbReference type="HAMAP-Rule" id="MF_01925"/>
    </source>
</evidence>
<reference evidence="10 11" key="1">
    <citation type="submission" date="2016-12" db="EMBL/GenBank/DDBJ databases">
        <title>Thioflexothrix psekupsii D3 genome sequencing and assembly.</title>
        <authorList>
            <person name="Fomenkov A."/>
            <person name="Vincze T."/>
            <person name="Grabovich M."/>
            <person name="Anton B.P."/>
            <person name="Dubinina G."/>
            <person name="Orlova M."/>
            <person name="Belousova E."/>
            <person name="Roberts R.J."/>
        </authorList>
    </citation>
    <scope>NUCLEOTIDE SEQUENCE [LARGE SCALE GENOMIC DNA]</scope>
    <source>
        <strain evidence="10">D3</strain>
    </source>
</reference>
<comment type="function">
    <text evidence="4">Catalyzes the reduction of 1-pyrroline-5-carboxylate (PCA) to L-proline.</text>
</comment>
<dbReference type="OrthoDB" id="9805754at2"/>
<evidence type="ECO:0000259" key="9">
    <source>
        <dbReference type="Pfam" id="PF14748"/>
    </source>
</evidence>
<evidence type="ECO:0000313" key="11">
    <source>
        <dbReference type="Proteomes" id="UP000194798"/>
    </source>
</evidence>
<dbReference type="InterPro" id="IPR036291">
    <property type="entry name" value="NAD(P)-bd_dom_sf"/>
</dbReference>
<dbReference type="InterPro" id="IPR028939">
    <property type="entry name" value="P5C_Rdtase_cat_N"/>
</dbReference>
<feature type="domain" description="Pyrroline-5-carboxylate reductase catalytic N-terminal" evidence="8">
    <location>
        <begin position="6"/>
        <end position="99"/>
    </location>
</feature>
<dbReference type="GO" id="GO:0005737">
    <property type="term" value="C:cytoplasm"/>
    <property type="evidence" value="ECO:0007669"/>
    <property type="project" value="UniProtKB-SubCell"/>
</dbReference>
<dbReference type="Gene3D" id="1.10.3730.10">
    <property type="entry name" value="ProC C-terminal domain-like"/>
    <property type="match status" value="1"/>
</dbReference>
<comment type="similarity">
    <text evidence="1 4 7">Belongs to the pyrroline-5-carboxylate reductase family.</text>
</comment>
<keyword evidence="2 4" id="KW-0521">NADP</keyword>
<gene>
    <name evidence="4" type="primary">proC</name>
    <name evidence="10" type="ORF">TPSD3_12085</name>
</gene>
<evidence type="ECO:0000256" key="5">
    <source>
        <dbReference type="NCBIfam" id="TIGR00112"/>
    </source>
</evidence>
<comment type="catalytic activity">
    <reaction evidence="4">
        <text>L-proline + NAD(+) = (S)-1-pyrroline-5-carboxylate + NADH + 2 H(+)</text>
        <dbReference type="Rhea" id="RHEA:14105"/>
        <dbReference type="ChEBI" id="CHEBI:15378"/>
        <dbReference type="ChEBI" id="CHEBI:17388"/>
        <dbReference type="ChEBI" id="CHEBI:57540"/>
        <dbReference type="ChEBI" id="CHEBI:57945"/>
        <dbReference type="ChEBI" id="CHEBI:60039"/>
        <dbReference type="EC" id="1.5.1.2"/>
    </reaction>
</comment>
<organism evidence="10 11">
    <name type="scientific">Thioflexithrix psekupsensis</name>
    <dbReference type="NCBI Taxonomy" id="1570016"/>
    <lineage>
        <taxon>Bacteria</taxon>
        <taxon>Pseudomonadati</taxon>
        <taxon>Pseudomonadota</taxon>
        <taxon>Gammaproteobacteria</taxon>
        <taxon>Thiotrichales</taxon>
        <taxon>Thioflexithrix</taxon>
    </lineage>
</organism>
<dbReference type="AlphaFoldDB" id="A0A251X5U7"/>
<dbReference type="NCBIfam" id="TIGR00112">
    <property type="entry name" value="proC"/>
    <property type="match status" value="1"/>
</dbReference>
<comment type="caution">
    <text evidence="10">The sequence shown here is derived from an EMBL/GenBank/DDBJ whole genome shotgun (WGS) entry which is preliminary data.</text>
</comment>
<dbReference type="Gene3D" id="3.40.50.720">
    <property type="entry name" value="NAD(P)-binding Rossmann-like Domain"/>
    <property type="match status" value="1"/>
</dbReference>
<dbReference type="SUPFAM" id="SSF51735">
    <property type="entry name" value="NAD(P)-binding Rossmann-fold domains"/>
    <property type="match status" value="1"/>
</dbReference>
<feature type="binding site" evidence="6">
    <location>
        <position position="37"/>
    </location>
    <ligand>
        <name>NADP(+)</name>
        <dbReference type="ChEBI" id="CHEBI:58349"/>
    </ligand>
</feature>
<evidence type="ECO:0000256" key="6">
    <source>
        <dbReference type="PIRSR" id="PIRSR000193-1"/>
    </source>
</evidence>
<evidence type="ECO:0000256" key="1">
    <source>
        <dbReference type="ARBA" id="ARBA00005525"/>
    </source>
</evidence>
<dbReference type="Proteomes" id="UP000194798">
    <property type="component" value="Unassembled WGS sequence"/>
</dbReference>
<dbReference type="Pfam" id="PF14748">
    <property type="entry name" value="P5CR_dimer"/>
    <property type="match status" value="1"/>
</dbReference>
<dbReference type="GO" id="GO:0055129">
    <property type="term" value="P:L-proline biosynthetic process"/>
    <property type="evidence" value="ECO:0007669"/>
    <property type="project" value="UniProtKB-UniRule"/>
</dbReference>
<dbReference type="PANTHER" id="PTHR11645">
    <property type="entry name" value="PYRROLINE-5-CARBOXYLATE REDUCTASE"/>
    <property type="match status" value="1"/>
</dbReference>
<dbReference type="RefSeq" id="WP_086488819.1">
    <property type="nucleotide sequence ID" value="NZ_MSLT01000019.1"/>
</dbReference>
<evidence type="ECO:0000256" key="3">
    <source>
        <dbReference type="ARBA" id="ARBA00023002"/>
    </source>
</evidence>
<feature type="binding site" evidence="6">
    <location>
        <begin position="9"/>
        <end position="14"/>
    </location>
    <ligand>
        <name>NADP(+)</name>
        <dbReference type="ChEBI" id="CHEBI:58349"/>
    </ligand>
</feature>
<dbReference type="GO" id="GO:0004735">
    <property type="term" value="F:pyrroline-5-carboxylate reductase activity"/>
    <property type="evidence" value="ECO:0007669"/>
    <property type="project" value="UniProtKB-UniRule"/>
</dbReference>
<dbReference type="HAMAP" id="MF_01925">
    <property type="entry name" value="P5C_reductase"/>
    <property type="match status" value="1"/>
</dbReference>
<dbReference type="SUPFAM" id="SSF48179">
    <property type="entry name" value="6-phosphogluconate dehydrogenase C-terminal domain-like"/>
    <property type="match status" value="1"/>
</dbReference>
<sequence>MDYKNITFIGGGNMASSLIGGLLATGTPARSLQVIDTESNPLAAQFPINCHTDYTHALRSEVVVLAVKPQQMANAIKHLTESLPINETHTCPLIISVAAGIRLDSLTQWLGIANAPLVRVMPNTPSLVGSGAAALFANVHTSAEQRATAEAILRAVGLTVWLDSEAQMDAVTALSGSGPAYFFLFMELLEQVGVDLGLSQETARLLTLQTAFGAAKMALESADNAATLRARVTSPGGTTEQAIAVLQQGGLSALLHQALHAAQQRSITLAEQLGEKQ</sequence>
<keyword evidence="4 7" id="KW-0028">Amino-acid biosynthesis</keyword>
<keyword evidence="4 7" id="KW-0641">Proline biosynthesis</keyword>
<dbReference type="PANTHER" id="PTHR11645:SF0">
    <property type="entry name" value="PYRROLINE-5-CARBOXYLATE REDUCTASE 3"/>
    <property type="match status" value="1"/>
</dbReference>
<dbReference type="PIRSF" id="PIRSF000193">
    <property type="entry name" value="Pyrrol-5-carb_rd"/>
    <property type="match status" value="1"/>
</dbReference>
<comment type="catalytic activity">
    <reaction evidence="4 7">
        <text>L-proline + NADP(+) = (S)-1-pyrroline-5-carboxylate + NADPH + 2 H(+)</text>
        <dbReference type="Rhea" id="RHEA:14109"/>
        <dbReference type="ChEBI" id="CHEBI:15378"/>
        <dbReference type="ChEBI" id="CHEBI:17388"/>
        <dbReference type="ChEBI" id="CHEBI:57783"/>
        <dbReference type="ChEBI" id="CHEBI:58349"/>
        <dbReference type="ChEBI" id="CHEBI:60039"/>
        <dbReference type="EC" id="1.5.1.2"/>
    </reaction>
</comment>
<proteinExistence type="inferred from homology"/>
<dbReference type="UniPathway" id="UPA00098">
    <property type="reaction ID" value="UER00361"/>
</dbReference>